<dbReference type="Gene3D" id="2.30.180.10">
    <property type="entry name" value="FAS1 domain"/>
    <property type="match status" value="4"/>
</dbReference>
<feature type="domain" description="FAS1" evidence="2">
    <location>
        <begin position="503"/>
        <end position="635"/>
    </location>
</feature>
<dbReference type="Pfam" id="PF02469">
    <property type="entry name" value="Fasciclin"/>
    <property type="match status" value="4"/>
</dbReference>
<dbReference type="SMART" id="SM00554">
    <property type="entry name" value="FAS1"/>
    <property type="match status" value="4"/>
</dbReference>
<dbReference type="InterPro" id="IPR036378">
    <property type="entry name" value="FAS1_dom_sf"/>
</dbReference>
<dbReference type="PANTHER" id="PTHR10900">
    <property type="entry name" value="PERIOSTIN-RELATED"/>
    <property type="match status" value="1"/>
</dbReference>
<feature type="domain" description="FAS1" evidence="2">
    <location>
        <begin position="23"/>
        <end position="157"/>
    </location>
</feature>
<feature type="signal peptide" evidence="1">
    <location>
        <begin position="1"/>
        <end position="18"/>
    </location>
</feature>
<proteinExistence type="predicted"/>
<accession>A0A9W3B3N6</accession>
<evidence type="ECO:0000256" key="1">
    <source>
        <dbReference type="SAM" id="SignalP"/>
    </source>
</evidence>
<dbReference type="PANTHER" id="PTHR10900:SF77">
    <property type="entry name" value="FI19380P1"/>
    <property type="match status" value="1"/>
</dbReference>
<dbReference type="InterPro" id="IPR050904">
    <property type="entry name" value="Adhesion/Biosynth-related"/>
</dbReference>
<dbReference type="OMA" id="DVMACNG"/>
<feature type="chain" id="PRO_5040804549" evidence="1">
    <location>
        <begin position="19"/>
        <end position="652"/>
    </location>
</feature>
<reference evidence="4" key="1">
    <citation type="submission" date="2025-08" db="UniProtKB">
        <authorList>
            <consortium name="RefSeq"/>
        </authorList>
    </citation>
    <scope>IDENTIFICATION</scope>
</reference>
<dbReference type="SUPFAM" id="SSF82153">
    <property type="entry name" value="FAS1 domain"/>
    <property type="match status" value="4"/>
</dbReference>
<dbReference type="InterPro" id="IPR000782">
    <property type="entry name" value="FAS1_domain"/>
</dbReference>
<dbReference type="GeneID" id="106060690"/>
<evidence type="ECO:0000313" key="4">
    <source>
        <dbReference type="RefSeq" id="XP_055894045.1"/>
    </source>
</evidence>
<dbReference type="PROSITE" id="PS50213">
    <property type="entry name" value="FAS1"/>
    <property type="match status" value="4"/>
</dbReference>
<name>A0A9W3B3N6_BIOGL</name>
<keyword evidence="1" id="KW-0732">Signal</keyword>
<protein>
    <submittedName>
        <fullName evidence="4">Transforming growth factor-beta-induced protein ig-h3-like</fullName>
    </submittedName>
</protein>
<dbReference type="Proteomes" id="UP001165740">
    <property type="component" value="Chromosome 8"/>
</dbReference>
<organism evidence="3 4">
    <name type="scientific">Biomphalaria glabrata</name>
    <name type="common">Bloodfluke planorb</name>
    <name type="synonym">Freshwater snail</name>
    <dbReference type="NCBI Taxonomy" id="6526"/>
    <lineage>
        <taxon>Eukaryota</taxon>
        <taxon>Metazoa</taxon>
        <taxon>Spiralia</taxon>
        <taxon>Lophotrochozoa</taxon>
        <taxon>Mollusca</taxon>
        <taxon>Gastropoda</taxon>
        <taxon>Heterobranchia</taxon>
        <taxon>Euthyneura</taxon>
        <taxon>Panpulmonata</taxon>
        <taxon>Hygrophila</taxon>
        <taxon>Lymnaeoidea</taxon>
        <taxon>Planorbidae</taxon>
        <taxon>Biomphalaria</taxon>
    </lineage>
</organism>
<dbReference type="GO" id="GO:0005615">
    <property type="term" value="C:extracellular space"/>
    <property type="evidence" value="ECO:0007669"/>
    <property type="project" value="TreeGrafter"/>
</dbReference>
<gene>
    <name evidence="4" type="primary">LOC106060690</name>
</gene>
<dbReference type="AlphaFoldDB" id="A0A9W3B3N6"/>
<sequence>MFWTILVLLVSTLTCIAAQFTPSPELLDVLKAEGHYGIFADLLQTTGYIDILNATSRFTVFAPSDEVFNRLPAGTLDSLKADANKLKSVIGYHVVLNTASTFFNSNAQDRLLNSATNQSIRINYYSLTHTQTAEGINITRKNIRVLNGVLHEIDGVLSPPLGNLTQIGSVRNDISTFLSLIQNAGLSVSLLFTADHSTTIFAPNDDAFKNVSKSVMDYLNGHPTDLAEVLRYHVVSQYSLYSIGMANSMSVLTADLHSENLIIFKDDSGNLSVNQAKILAKDISSVNGVIHIIDTVLIPPRVAIAIQDQGVVVGLSSLFVKRDWIKLKIHFIILFIFLTILKMAWRKLSLIFSFIALSTAQFTQAPQLVDVLKAEGHFTIFTDLLQTTGYLSQLNSSSQFTVFAPSDEVFNRLPAGALDSLKADANKLKEVIGYHVVLNSAYSFSPSSTQDRILTTAINQPVRINSYSLSHISTVEGVNITRRNVRALHGILHEIDGIMSPPLGNIVQIGSNRSDISTFESLITKAGLTSFFTTDHSTTIFVPNDSAFQKLSKETLDYLANHTSALADVLRYHVISQYSLYSIAMAHSASVPTADNRNLMIFKDASGNLYVNQAKILEKDISSVNGVVHIIDTVLIPPQVAVAIQDQGIVVG</sequence>
<keyword evidence="3" id="KW-1185">Reference proteome</keyword>
<dbReference type="FunFam" id="2.30.180.10:FF:000032">
    <property type="entry name" value="Fasciclin domain-containing protein, putative"/>
    <property type="match status" value="1"/>
</dbReference>
<evidence type="ECO:0000259" key="2">
    <source>
        <dbReference type="PROSITE" id="PS50213"/>
    </source>
</evidence>
<dbReference type="OrthoDB" id="286301at2759"/>
<feature type="domain" description="FAS1" evidence="2">
    <location>
        <begin position="365"/>
        <end position="499"/>
    </location>
</feature>
<dbReference type="RefSeq" id="XP_055894045.1">
    <property type="nucleotide sequence ID" value="XM_056038070.1"/>
</dbReference>
<feature type="domain" description="FAS1" evidence="2">
    <location>
        <begin position="161"/>
        <end position="297"/>
    </location>
</feature>
<evidence type="ECO:0000313" key="3">
    <source>
        <dbReference type="Proteomes" id="UP001165740"/>
    </source>
</evidence>
<dbReference type="FunFam" id="2.30.180.10:FF:000014">
    <property type="entry name" value="Stabilin 1"/>
    <property type="match status" value="1"/>
</dbReference>